<keyword evidence="3" id="KW-1185">Reference proteome</keyword>
<dbReference type="InterPro" id="IPR035986">
    <property type="entry name" value="PKD_dom_sf"/>
</dbReference>
<dbReference type="InterPro" id="IPR000601">
    <property type="entry name" value="PKD_dom"/>
</dbReference>
<dbReference type="InterPro" id="IPR022409">
    <property type="entry name" value="PKD/Chitinase_dom"/>
</dbReference>
<dbReference type="Pfam" id="PF18911">
    <property type="entry name" value="PKD_4"/>
    <property type="match status" value="2"/>
</dbReference>
<dbReference type="CDD" id="cd00146">
    <property type="entry name" value="PKD"/>
    <property type="match status" value="1"/>
</dbReference>
<gene>
    <name evidence="2" type="ORF">GCM10011379_08580</name>
</gene>
<dbReference type="InterPro" id="IPR013783">
    <property type="entry name" value="Ig-like_fold"/>
</dbReference>
<reference evidence="2" key="2">
    <citation type="submission" date="2020-09" db="EMBL/GenBank/DDBJ databases">
        <authorList>
            <person name="Sun Q."/>
            <person name="Zhou Y."/>
        </authorList>
    </citation>
    <scope>NUCLEOTIDE SEQUENCE</scope>
    <source>
        <strain evidence="2">CGMCC 1.15290</strain>
    </source>
</reference>
<name>A0A917IQX3_9BACT</name>
<dbReference type="EMBL" id="BMIB01000001">
    <property type="protein sequence ID" value="GGH60573.1"/>
    <property type="molecule type" value="Genomic_DNA"/>
</dbReference>
<protein>
    <recommendedName>
        <fullName evidence="1">PKD domain-containing protein</fullName>
    </recommendedName>
</protein>
<evidence type="ECO:0000313" key="3">
    <source>
        <dbReference type="Proteomes" id="UP000627292"/>
    </source>
</evidence>
<evidence type="ECO:0000259" key="1">
    <source>
        <dbReference type="PROSITE" id="PS50093"/>
    </source>
</evidence>
<dbReference type="PROSITE" id="PS50093">
    <property type="entry name" value="PKD"/>
    <property type="match status" value="2"/>
</dbReference>
<dbReference type="Proteomes" id="UP000627292">
    <property type="component" value="Unassembled WGS sequence"/>
</dbReference>
<feature type="domain" description="PKD" evidence="1">
    <location>
        <begin position="321"/>
        <end position="387"/>
    </location>
</feature>
<dbReference type="Pfam" id="PF13585">
    <property type="entry name" value="CHU_C"/>
    <property type="match status" value="1"/>
</dbReference>
<dbReference type="SUPFAM" id="SSF49299">
    <property type="entry name" value="PKD domain"/>
    <property type="match status" value="2"/>
</dbReference>
<feature type="domain" description="PKD" evidence="1">
    <location>
        <begin position="417"/>
        <end position="468"/>
    </location>
</feature>
<dbReference type="AlphaFoldDB" id="A0A917IQX3"/>
<dbReference type="NCBIfam" id="TIGR04131">
    <property type="entry name" value="Bac_Flav_CTERM"/>
    <property type="match status" value="1"/>
</dbReference>
<proteinExistence type="predicted"/>
<dbReference type="Gene3D" id="2.60.40.10">
    <property type="entry name" value="Immunoglobulins"/>
    <property type="match status" value="2"/>
</dbReference>
<evidence type="ECO:0000313" key="2">
    <source>
        <dbReference type="EMBL" id="GGH60573.1"/>
    </source>
</evidence>
<dbReference type="SMART" id="SM00089">
    <property type="entry name" value="PKD"/>
    <property type="match status" value="2"/>
</dbReference>
<sequence>MSTTIRPNHCYSKLLLPILCCFLLTGTAIARHGKGGALLYEYLGAGAATGTSQYRITIQHYVNCDRVADEPSSVYLGIFTANTNSLVTTVTISRTSAATITKTTFNSCINPVPTVCFYLVTYVTTVELADNTAGYVLTEQECCRAGSLLNISNPSNVGFTNYNTIPGVINNVTYRNNSSPALPFKDTAVICYNAHFTIDFGSTDADGDSLSYAFCSAKATSSGSRQPNPPAAPPYTDVTYTSGYSGEKPLGNNVTIDSKTGVITGTAPATTGDYAVSVCISEFRNGVLINTTKKEVLVTVANCSLTAAALEVSYINCDNYNFSFQNQSTSSNIEKYLWDFGVTSSTADTSSLPTPSYTYTDTGTYTLKLTVSTSNGCTDSTNAMVRVYPGFHPGFTYTGRCYLLPFQFTDTTYAKYGTVSSWAWSFGDGGIATLQNPSWQYNTAGTRTVTLAVATSKGCNATVSQTITADEKPVLTLPFHDTLICSIDTLPLVATGSGVFSWSPAYNIMNPETGTPRVYPKDTTVYVVTLTRNGCVNSDSVEVNVLNFITVSLPPDTTVCATDAFTLNPVSHALQYLWSPATYLSSATVKNPVASPEADITYEVTANLGKCQDKTAINIHRVPYPQVSVSADTTICFGKTVTLHGTITASSFYWAPASSLLYPQTLHPVAGPAKTTSYVLTVYDTLGCPKPAFDTVTVAVMAKISANAGHDTTVVAGQPLQLLASGGTAYAWLPATGLSNSSIYNPVATLSGSVDSIIYQVRAYDAAGCYADDYVTIKIFRTPPDIFVPTGFTPNSDGRNDVLKPIPVGIQTFSYFRVYNRWGQLVYQTGTIGHGWDGTIRGMEQPTGTYVFVTEGIDYTGKRVQRKGTSVLIR</sequence>
<dbReference type="InterPro" id="IPR026341">
    <property type="entry name" value="T9SS_type_B"/>
</dbReference>
<organism evidence="2 3">
    <name type="scientific">Filimonas zeae</name>
    <dbReference type="NCBI Taxonomy" id="1737353"/>
    <lineage>
        <taxon>Bacteria</taxon>
        <taxon>Pseudomonadati</taxon>
        <taxon>Bacteroidota</taxon>
        <taxon>Chitinophagia</taxon>
        <taxon>Chitinophagales</taxon>
        <taxon>Chitinophagaceae</taxon>
        <taxon>Filimonas</taxon>
    </lineage>
</organism>
<accession>A0A917IQX3</accession>
<dbReference type="RefSeq" id="WP_188950736.1">
    <property type="nucleotide sequence ID" value="NZ_BMIB01000001.1"/>
</dbReference>
<comment type="caution">
    <text evidence="2">The sequence shown here is derived from an EMBL/GenBank/DDBJ whole genome shotgun (WGS) entry which is preliminary data.</text>
</comment>
<reference evidence="2" key="1">
    <citation type="journal article" date="2014" name="Int. J. Syst. Evol. Microbiol.">
        <title>Complete genome sequence of Corynebacterium casei LMG S-19264T (=DSM 44701T), isolated from a smear-ripened cheese.</title>
        <authorList>
            <consortium name="US DOE Joint Genome Institute (JGI-PGF)"/>
            <person name="Walter F."/>
            <person name="Albersmeier A."/>
            <person name="Kalinowski J."/>
            <person name="Ruckert C."/>
        </authorList>
    </citation>
    <scope>NUCLEOTIDE SEQUENCE</scope>
    <source>
        <strain evidence="2">CGMCC 1.15290</strain>
    </source>
</reference>